<dbReference type="GO" id="GO:0005254">
    <property type="term" value="F:chloride channel activity"/>
    <property type="evidence" value="ECO:0007669"/>
    <property type="project" value="UniProtKB-UniRule"/>
</dbReference>
<gene>
    <name evidence="13" type="ORF">FRACYDRAFT_191190</name>
</gene>
<evidence type="ECO:0000256" key="2">
    <source>
        <dbReference type="ARBA" id="ARBA00022448"/>
    </source>
</evidence>
<sequence length="714" mass="78432">MTNLSTSNFLTDGFGDVNVTAASDAATDFVINNGAGNGTNYYGLSSFAYFIGFNMLFTFLAFIPVAYRPVSGGSGIAEAKATLNGIILPTCTDLLTACCKAVSVIFAGAASLPIGLEGPLIFIGLAIGHNAQRFIPNSYNQLKLDEMKRDFAVVGCACGVAGAFLTPIGGVLFAMEEGASFWSALLAWRSFAAACVTTITLYVLDWVLALIKAAISGEDTTNDVPSFRVYDFLLFAVIGILAGIVGSLWIEANSYITTLRRRVGLNRVGKLIELLTLSILTTCIFWFLPLLYTRCTAMEAIQTIDTSILRQMNCPDGYYNQLGTLFLNPPGGIGLNLLYWEDGIEAFDAGPLAIAGFTYHILLLLLFGTSTAMGIFIPLLFAGACYGRAFGVMIIYHTDFFPDDGVSGHREAVMTTYTMVCSVALLAGVVRVLISLTVIMVCSIGVTYLVTPFMVATLFAKVVGKAMFGRPGIYDVIIETRGMPFLETECPKNVIMRGLCAKDIMSRPLLVALEPEQRIGQLLEYLRRNPDFDDYPVIDSSHGGILLGVITKRDILTLLSHRELFYQPQKEEMANNDSATMPPPLLGTKQKSQRVALNFDQLIYERVKKVDVDIDTVLNIITEEDRDKVLDVTPYLEIGHYTVNQFVSVHRTFQLFRSLGLRYLIVTDAFGRPIGVITRHDLKLLEDVGMDEEQYVRRLSELSLNNEIDTSYRS</sequence>
<dbReference type="EMBL" id="KV784364">
    <property type="protein sequence ID" value="OEU12785.1"/>
    <property type="molecule type" value="Genomic_DNA"/>
</dbReference>
<evidence type="ECO:0000256" key="8">
    <source>
        <dbReference type="ARBA" id="ARBA00023136"/>
    </source>
</evidence>
<feature type="domain" description="CBS" evidence="12">
    <location>
        <begin position="632"/>
        <end position="692"/>
    </location>
</feature>
<feature type="transmembrane region" description="Helical" evidence="11">
    <location>
        <begin position="375"/>
        <end position="396"/>
    </location>
</feature>
<keyword evidence="3 11" id="KW-0812">Transmembrane</keyword>
<evidence type="ECO:0000256" key="1">
    <source>
        <dbReference type="ARBA" id="ARBA00004141"/>
    </source>
</evidence>
<name>A0A1E7F460_9STRA</name>
<feature type="transmembrane region" description="Helical" evidence="11">
    <location>
        <begin position="104"/>
        <end position="131"/>
    </location>
</feature>
<feature type="transmembrane region" description="Helical" evidence="11">
    <location>
        <begin position="441"/>
        <end position="460"/>
    </location>
</feature>
<keyword evidence="6 11" id="KW-0406">Ion transport</keyword>
<dbReference type="Proteomes" id="UP000095751">
    <property type="component" value="Unassembled WGS sequence"/>
</dbReference>
<dbReference type="AlphaFoldDB" id="A0A1E7F460"/>
<feature type="transmembrane region" description="Helical" evidence="11">
    <location>
        <begin position="186"/>
        <end position="209"/>
    </location>
</feature>
<dbReference type="InterPro" id="IPR046342">
    <property type="entry name" value="CBS_dom_sf"/>
</dbReference>
<evidence type="ECO:0000313" key="14">
    <source>
        <dbReference type="Proteomes" id="UP000095751"/>
    </source>
</evidence>
<feature type="transmembrane region" description="Helical" evidence="11">
    <location>
        <begin position="47"/>
        <end position="67"/>
    </location>
</feature>
<keyword evidence="8 11" id="KW-0472">Membrane</keyword>
<dbReference type="InterPro" id="IPR001807">
    <property type="entry name" value="ClC"/>
</dbReference>
<dbReference type="SUPFAM" id="SSF81340">
    <property type="entry name" value="Clc chloride channel"/>
    <property type="match status" value="1"/>
</dbReference>
<keyword evidence="2 11" id="KW-0813">Transport</keyword>
<organism evidence="13 14">
    <name type="scientific">Fragilariopsis cylindrus CCMP1102</name>
    <dbReference type="NCBI Taxonomy" id="635003"/>
    <lineage>
        <taxon>Eukaryota</taxon>
        <taxon>Sar</taxon>
        <taxon>Stramenopiles</taxon>
        <taxon>Ochrophyta</taxon>
        <taxon>Bacillariophyta</taxon>
        <taxon>Bacillariophyceae</taxon>
        <taxon>Bacillariophycidae</taxon>
        <taxon>Bacillariales</taxon>
        <taxon>Bacillariaceae</taxon>
        <taxon>Fragilariopsis</taxon>
    </lineage>
</organism>
<dbReference type="PANTHER" id="PTHR11689">
    <property type="entry name" value="CHLORIDE CHANNEL PROTEIN CLC FAMILY MEMBER"/>
    <property type="match status" value="1"/>
</dbReference>
<evidence type="ECO:0000259" key="12">
    <source>
        <dbReference type="PROSITE" id="PS51371"/>
    </source>
</evidence>
<dbReference type="Gene3D" id="1.10.3080.10">
    <property type="entry name" value="Clc chloride channel"/>
    <property type="match status" value="1"/>
</dbReference>
<dbReference type="InterPro" id="IPR014743">
    <property type="entry name" value="Cl-channel_core"/>
</dbReference>
<keyword evidence="4" id="KW-0677">Repeat</keyword>
<dbReference type="InterPro" id="IPR051280">
    <property type="entry name" value="Cl-channel/antiporter"/>
</dbReference>
<feature type="transmembrane region" description="Helical" evidence="11">
    <location>
        <begin position="151"/>
        <end position="174"/>
    </location>
</feature>
<proteinExistence type="inferred from homology"/>
<dbReference type="SUPFAM" id="SSF54631">
    <property type="entry name" value="CBS-domain pair"/>
    <property type="match status" value="1"/>
</dbReference>
<protein>
    <recommendedName>
        <fullName evidence="11">Chloride channel protein</fullName>
    </recommendedName>
</protein>
<comment type="subcellular location">
    <subcellularLocation>
        <location evidence="1 11">Membrane</location>
        <topology evidence="1 11">Multi-pass membrane protein</topology>
    </subcellularLocation>
</comment>
<evidence type="ECO:0000256" key="9">
    <source>
        <dbReference type="ARBA" id="ARBA00023214"/>
    </source>
</evidence>
<dbReference type="PANTHER" id="PTHR11689:SF136">
    <property type="entry name" value="H(+)_CL(-) EXCHANGE TRANSPORTER 7"/>
    <property type="match status" value="1"/>
</dbReference>
<evidence type="ECO:0000256" key="3">
    <source>
        <dbReference type="ARBA" id="ARBA00022692"/>
    </source>
</evidence>
<keyword evidence="14" id="KW-1185">Reference proteome</keyword>
<dbReference type="GO" id="GO:0016020">
    <property type="term" value="C:membrane"/>
    <property type="evidence" value="ECO:0007669"/>
    <property type="project" value="UniProtKB-SubCell"/>
</dbReference>
<feature type="transmembrane region" description="Helical" evidence="11">
    <location>
        <begin position="349"/>
        <end position="368"/>
    </location>
</feature>
<evidence type="ECO:0000256" key="6">
    <source>
        <dbReference type="ARBA" id="ARBA00023065"/>
    </source>
</evidence>
<dbReference type="InParanoid" id="A0A1E7F460"/>
<comment type="similarity">
    <text evidence="11">Belongs to the chloride channel (TC 2.A.49) family.</text>
</comment>
<dbReference type="SMART" id="SM00116">
    <property type="entry name" value="CBS"/>
    <property type="match status" value="2"/>
</dbReference>
<feature type="domain" description="CBS" evidence="12">
    <location>
        <begin position="505"/>
        <end position="571"/>
    </location>
</feature>
<accession>A0A1E7F460</accession>
<feature type="transmembrane region" description="Helical" evidence="11">
    <location>
        <begin position="416"/>
        <end position="434"/>
    </location>
</feature>
<evidence type="ECO:0000256" key="11">
    <source>
        <dbReference type="RuleBase" id="RU361221"/>
    </source>
</evidence>
<evidence type="ECO:0000256" key="4">
    <source>
        <dbReference type="ARBA" id="ARBA00022737"/>
    </source>
</evidence>
<evidence type="ECO:0000313" key="13">
    <source>
        <dbReference type="EMBL" id="OEU12785.1"/>
    </source>
</evidence>
<keyword evidence="9 11" id="KW-0868">Chloride</keyword>
<dbReference type="PRINTS" id="PR00762">
    <property type="entry name" value="CLCHANNEL"/>
</dbReference>
<dbReference type="Pfam" id="PF00571">
    <property type="entry name" value="CBS"/>
    <property type="match status" value="2"/>
</dbReference>
<dbReference type="KEGG" id="fcy:FRACYDRAFT_191190"/>
<dbReference type="PROSITE" id="PS51371">
    <property type="entry name" value="CBS"/>
    <property type="match status" value="2"/>
</dbReference>
<keyword evidence="5 11" id="KW-1133">Transmembrane helix</keyword>
<reference evidence="13 14" key="1">
    <citation type="submission" date="2016-09" db="EMBL/GenBank/DDBJ databases">
        <title>Extensive genetic diversity and differential bi-allelic expression allows diatom success in the polar Southern Ocean.</title>
        <authorList>
            <consortium name="DOE Joint Genome Institute"/>
            <person name="Mock T."/>
            <person name="Otillar R.P."/>
            <person name="Strauss J."/>
            <person name="Dupont C."/>
            <person name="Frickenhaus S."/>
            <person name="Maumus F."/>
            <person name="Mcmullan M."/>
            <person name="Sanges R."/>
            <person name="Schmutz J."/>
            <person name="Toseland A."/>
            <person name="Valas R."/>
            <person name="Veluchamy A."/>
            <person name="Ward B.J."/>
            <person name="Allen A."/>
            <person name="Barry K."/>
            <person name="Falciatore A."/>
            <person name="Ferrante M."/>
            <person name="Fortunato A.E."/>
            <person name="Gloeckner G."/>
            <person name="Gruber A."/>
            <person name="Hipkin R."/>
            <person name="Janech M."/>
            <person name="Kroth P."/>
            <person name="Leese F."/>
            <person name="Lindquist E."/>
            <person name="Lyon B.R."/>
            <person name="Martin J."/>
            <person name="Mayer C."/>
            <person name="Parker M."/>
            <person name="Quesneville H."/>
            <person name="Raymond J."/>
            <person name="Uhlig C."/>
            <person name="Valentin K.U."/>
            <person name="Worden A.Z."/>
            <person name="Armbrust E.V."/>
            <person name="Bowler C."/>
            <person name="Green B."/>
            <person name="Moulton V."/>
            <person name="Van Oosterhout C."/>
            <person name="Grigoriev I."/>
        </authorList>
    </citation>
    <scope>NUCLEOTIDE SEQUENCE [LARGE SCALE GENOMIC DNA]</scope>
    <source>
        <strain evidence="13 14">CCMP1102</strain>
    </source>
</reference>
<dbReference type="InterPro" id="IPR000644">
    <property type="entry name" value="CBS_dom"/>
</dbReference>
<dbReference type="Pfam" id="PF00654">
    <property type="entry name" value="Voltage_CLC"/>
    <property type="match status" value="1"/>
</dbReference>
<evidence type="ECO:0000256" key="7">
    <source>
        <dbReference type="ARBA" id="ARBA00023122"/>
    </source>
</evidence>
<evidence type="ECO:0000256" key="10">
    <source>
        <dbReference type="PROSITE-ProRule" id="PRU00703"/>
    </source>
</evidence>
<dbReference type="Gene3D" id="3.10.580.10">
    <property type="entry name" value="CBS-domain"/>
    <property type="match status" value="1"/>
</dbReference>
<evidence type="ECO:0000256" key="5">
    <source>
        <dbReference type="ARBA" id="ARBA00022989"/>
    </source>
</evidence>
<keyword evidence="7 10" id="KW-0129">CBS domain</keyword>
<feature type="transmembrane region" description="Helical" evidence="11">
    <location>
        <begin position="271"/>
        <end position="292"/>
    </location>
</feature>
<feature type="transmembrane region" description="Helical" evidence="11">
    <location>
        <begin position="229"/>
        <end position="250"/>
    </location>
</feature>
<dbReference type="OrthoDB" id="44789at2759"/>